<feature type="region of interest" description="Disordered" evidence="1">
    <location>
        <begin position="1"/>
        <end position="24"/>
    </location>
</feature>
<proteinExistence type="predicted"/>
<dbReference type="Pfam" id="PF05488">
    <property type="entry name" value="PAAR_motif"/>
    <property type="match status" value="1"/>
</dbReference>
<reference evidence="2 3" key="1">
    <citation type="submission" date="2017-05" db="EMBL/GenBank/DDBJ databases">
        <authorList>
            <person name="Song R."/>
            <person name="Chenine A.L."/>
            <person name="Ruprecht R.M."/>
        </authorList>
    </citation>
    <scope>NUCLEOTIDE SEQUENCE [LARGE SCALE GENOMIC DNA]</scope>
    <source>
        <strain evidence="2 3">CECT 7927</strain>
    </source>
</reference>
<dbReference type="Proteomes" id="UP000196125">
    <property type="component" value="Unassembled WGS sequence"/>
</dbReference>
<gene>
    <name evidence="2" type="ORF">VIM7927_03081</name>
</gene>
<dbReference type="AlphaFoldDB" id="A0A1Y6IVS5"/>
<feature type="region of interest" description="Disordered" evidence="1">
    <location>
        <begin position="42"/>
        <end position="62"/>
    </location>
</feature>
<organism evidence="2 3">
    <name type="scientific">Vibrio mangrovi</name>
    <dbReference type="NCBI Taxonomy" id="474394"/>
    <lineage>
        <taxon>Bacteria</taxon>
        <taxon>Pseudomonadati</taxon>
        <taxon>Pseudomonadota</taxon>
        <taxon>Gammaproteobacteria</taxon>
        <taxon>Vibrionales</taxon>
        <taxon>Vibrionaceae</taxon>
        <taxon>Vibrio</taxon>
    </lineage>
</organism>
<dbReference type="Gene3D" id="2.60.200.60">
    <property type="match status" value="1"/>
</dbReference>
<name>A0A1Y6IVS5_9VIBR</name>
<accession>A0A1Y6IVS5</accession>
<dbReference type="CDD" id="cd14737">
    <property type="entry name" value="PAAR_1"/>
    <property type="match status" value="1"/>
</dbReference>
<dbReference type="NCBIfam" id="NF033420">
    <property type="entry name" value="T6SS_PAAR_dom"/>
    <property type="match status" value="1"/>
</dbReference>
<dbReference type="OrthoDB" id="9807902at2"/>
<evidence type="ECO:0000313" key="3">
    <source>
        <dbReference type="Proteomes" id="UP000196125"/>
    </source>
</evidence>
<dbReference type="InterPro" id="IPR008727">
    <property type="entry name" value="PAAR_motif"/>
</dbReference>
<dbReference type="EMBL" id="FXXI01000006">
    <property type="protein sequence ID" value="SMS01775.1"/>
    <property type="molecule type" value="Genomic_DNA"/>
</dbReference>
<evidence type="ECO:0000256" key="1">
    <source>
        <dbReference type="SAM" id="MobiDB-lite"/>
    </source>
</evidence>
<sequence length="171" mass="17933">MAQAVRIGDTGTAHDGFPPTPVTSGSPDVFMDGIPAARVGDPLAPHAKPNHPPHGREISSGSSTVMINHKPAALTGGSVNCGGITMGSGTVNIGDEAPKPSPMKVLHPIEKQHNRLFVIKDETGQPLKDVEYRIVVDGETIAQGKTDHSGKLPVADTGTQPKKIQIFIKEI</sequence>
<evidence type="ECO:0000313" key="2">
    <source>
        <dbReference type="EMBL" id="SMS01775.1"/>
    </source>
</evidence>
<protein>
    <submittedName>
        <fullName evidence="2">PAAR motif protein</fullName>
    </submittedName>
</protein>